<dbReference type="PANTHER" id="PTHR31284">
    <property type="entry name" value="ACID PHOSPHATASE-LIKE PROTEIN"/>
    <property type="match status" value="1"/>
</dbReference>
<dbReference type="Gene3D" id="3.40.50.1000">
    <property type="entry name" value="HAD superfamily/HAD-like"/>
    <property type="match status" value="1"/>
</dbReference>
<evidence type="ECO:0000313" key="4">
    <source>
        <dbReference type="Proteomes" id="UP001614394"/>
    </source>
</evidence>
<proteinExistence type="predicted"/>
<protein>
    <submittedName>
        <fullName evidence="3">HAD family acid phosphatase</fullName>
    </submittedName>
</protein>
<dbReference type="SUPFAM" id="SSF56784">
    <property type="entry name" value="HAD-like"/>
    <property type="match status" value="1"/>
</dbReference>
<dbReference type="Pfam" id="PF03767">
    <property type="entry name" value="Acid_phosphat_B"/>
    <property type="match status" value="1"/>
</dbReference>
<comment type="caution">
    <text evidence="3">The sequence shown here is derived from an EMBL/GenBank/DDBJ whole genome shotgun (WGS) entry which is preliminary data.</text>
</comment>
<gene>
    <name evidence="3" type="ORF">ACIGXA_35880</name>
</gene>
<evidence type="ECO:0000256" key="2">
    <source>
        <dbReference type="SAM" id="SignalP"/>
    </source>
</evidence>
<evidence type="ECO:0000256" key="1">
    <source>
        <dbReference type="ARBA" id="ARBA00022729"/>
    </source>
</evidence>
<dbReference type="InterPro" id="IPR005519">
    <property type="entry name" value="Acid_phosphat_B-like"/>
</dbReference>
<feature type="chain" id="PRO_5045891893" evidence="2">
    <location>
        <begin position="29"/>
        <end position="269"/>
    </location>
</feature>
<accession>A0ABW8CHH6</accession>
<keyword evidence="4" id="KW-1185">Reference proteome</keyword>
<reference evidence="3 4" key="1">
    <citation type="submission" date="2024-10" db="EMBL/GenBank/DDBJ databases">
        <title>The Natural Products Discovery Center: Release of the First 8490 Sequenced Strains for Exploring Actinobacteria Biosynthetic Diversity.</title>
        <authorList>
            <person name="Kalkreuter E."/>
            <person name="Kautsar S.A."/>
            <person name="Yang D."/>
            <person name="Bader C.D."/>
            <person name="Teijaro C.N."/>
            <person name="Fluegel L."/>
            <person name="Davis C.M."/>
            <person name="Simpson J.R."/>
            <person name="Lauterbach L."/>
            <person name="Steele A.D."/>
            <person name="Gui C."/>
            <person name="Meng S."/>
            <person name="Li G."/>
            <person name="Viehrig K."/>
            <person name="Ye F."/>
            <person name="Su P."/>
            <person name="Kiefer A.F."/>
            <person name="Nichols A."/>
            <person name="Cepeda A.J."/>
            <person name="Yan W."/>
            <person name="Fan B."/>
            <person name="Jiang Y."/>
            <person name="Adhikari A."/>
            <person name="Zheng C.-J."/>
            <person name="Schuster L."/>
            <person name="Cowan T.M."/>
            <person name="Smanski M.J."/>
            <person name="Chevrette M.G."/>
            <person name="De Carvalho L.P.S."/>
            <person name="Shen B."/>
        </authorList>
    </citation>
    <scope>NUCLEOTIDE SEQUENCE [LARGE SCALE GENOMIC DNA]</scope>
    <source>
        <strain evidence="3 4">NPDC053399</strain>
    </source>
</reference>
<name>A0ABW8CHH6_9ACTN</name>
<evidence type="ECO:0000313" key="3">
    <source>
        <dbReference type="EMBL" id="MFI9105899.1"/>
    </source>
</evidence>
<dbReference type="EMBL" id="JBITYG010000015">
    <property type="protein sequence ID" value="MFI9105899.1"/>
    <property type="molecule type" value="Genomic_DNA"/>
</dbReference>
<dbReference type="RefSeq" id="WP_399656956.1">
    <property type="nucleotide sequence ID" value="NZ_JBITYG010000015.1"/>
</dbReference>
<keyword evidence="1 2" id="KW-0732">Signal</keyword>
<dbReference type="Proteomes" id="UP001614394">
    <property type="component" value="Unassembled WGS sequence"/>
</dbReference>
<feature type="signal peptide" evidence="2">
    <location>
        <begin position="1"/>
        <end position="28"/>
    </location>
</feature>
<dbReference type="InterPro" id="IPR036412">
    <property type="entry name" value="HAD-like_sf"/>
</dbReference>
<dbReference type="InterPro" id="IPR023214">
    <property type="entry name" value="HAD_sf"/>
</dbReference>
<organism evidence="3 4">
    <name type="scientific">Streptomyces fildesensis</name>
    <dbReference type="NCBI Taxonomy" id="375757"/>
    <lineage>
        <taxon>Bacteria</taxon>
        <taxon>Bacillati</taxon>
        <taxon>Actinomycetota</taxon>
        <taxon>Actinomycetes</taxon>
        <taxon>Kitasatosporales</taxon>
        <taxon>Streptomycetaceae</taxon>
        <taxon>Streptomyces</taxon>
    </lineage>
</organism>
<dbReference type="PANTHER" id="PTHR31284:SF10">
    <property type="entry name" value="ACID PHOSPHATASE-LIKE PROTEIN"/>
    <property type="match status" value="1"/>
</dbReference>
<sequence>MPRTRALALTAATLAVGATLYGIGGASAGNSVPRSDQQIPNLTNVVTEIKAYYGDTVDAAGEHDASPQSSYAQQVAGIESKAKDYLKDTLRHEGHGNGHGSGYGNGHGAKPAIVLDVDDTTLLTYNYELEVGFNYTPATNDTYIRTKNMAPVFGMPDLVNWASDHGITVFFLTGRPEAQRDPSTANLAVAGYKPAADAAHFFLKNKTSPPAYLPCGATCTTVEYKAGTRKHIESLGYDIVANFGDQYSDLEGGYGDKTFKLPNPMYFLP</sequence>